<reference evidence="8 9" key="1">
    <citation type="journal article" date="2013" name="Genome Announc.">
        <title>Complete genome sequence of Simiduia agarivorans SA1(T), a marine bacterium able to degrade a variety of polysaccharides.</title>
        <authorList>
            <person name="Lin S.Y."/>
            <person name="Shieh W.Y."/>
            <person name="Chen J.S."/>
            <person name="Tang S.L."/>
        </authorList>
    </citation>
    <scope>NUCLEOTIDE SEQUENCE [LARGE SCALE GENOMIC DNA]</scope>
    <source>
        <strain evidence="9">DSM 21679 / JCM 13881 / BCRC 17597 / SA1</strain>
    </source>
</reference>
<protein>
    <submittedName>
        <fullName evidence="8">PEP-CTERM system response regulator</fullName>
    </submittedName>
</protein>
<dbReference type="SUPFAM" id="SSF52172">
    <property type="entry name" value="CheY-like"/>
    <property type="match status" value="1"/>
</dbReference>
<evidence type="ECO:0000256" key="5">
    <source>
        <dbReference type="PROSITE-ProRule" id="PRU00169"/>
    </source>
</evidence>
<dbReference type="OrthoDB" id="9804019at2"/>
<dbReference type="PROSITE" id="PS50110">
    <property type="entry name" value="RESPONSE_REGULATORY"/>
    <property type="match status" value="1"/>
</dbReference>
<dbReference type="SUPFAM" id="SSF52540">
    <property type="entry name" value="P-loop containing nucleoside triphosphate hydrolases"/>
    <property type="match status" value="1"/>
</dbReference>
<evidence type="ECO:0000259" key="7">
    <source>
        <dbReference type="PROSITE" id="PS50110"/>
    </source>
</evidence>
<dbReference type="GO" id="GO:0043565">
    <property type="term" value="F:sequence-specific DNA binding"/>
    <property type="evidence" value="ECO:0007669"/>
    <property type="project" value="InterPro"/>
</dbReference>
<dbReference type="Gene3D" id="1.10.10.60">
    <property type="entry name" value="Homeodomain-like"/>
    <property type="match status" value="1"/>
</dbReference>
<dbReference type="InterPro" id="IPR027417">
    <property type="entry name" value="P-loop_NTPase"/>
</dbReference>
<evidence type="ECO:0000256" key="4">
    <source>
        <dbReference type="ARBA" id="ARBA00023163"/>
    </source>
</evidence>
<dbReference type="FunFam" id="3.40.50.300:FF:000006">
    <property type="entry name" value="DNA-binding transcriptional regulator NtrC"/>
    <property type="match status" value="1"/>
</dbReference>
<evidence type="ECO:0000313" key="9">
    <source>
        <dbReference type="Proteomes" id="UP000000466"/>
    </source>
</evidence>
<dbReference type="PROSITE" id="PS50045">
    <property type="entry name" value="SIGMA54_INTERACT_4"/>
    <property type="match status" value="1"/>
</dbReference>
<dbReference type="EMBL" id="CP003746">
    <property type="protein sequence ID" value="AFU98942.1"/>
    <property type="molecule type" value="Genomic_DNA"/>
</dbReference>
<dbReference type="eggNOG" id="COG2204">
    <property type="taxonomic scope" value="Bacteria"/>
</dbReference>
<keyword evidence="5" id="KW-0597">Phosphoprotein</keyword>
<dbReference type="SMART" id="SM00448">
    <property type="entry name" value="REC"/>
    <property type="match status" value="1"/>
</dbReference>
<dbReference type="InterPro" id="IPR009057">
    <property type="entry name" value="Homeodomain-like_sf"/>
</dbReference>
<dbReference type="InterPro" id="IPR002197">
    <property type="entry name" value="HTH_Fis"/>
</dbReference>
<dbReference type="Pfam" id="PF02954">
    <property type="entry name" value="HTH_8"/>
    <property type="match status" value="1"/>
</dbReference>
<dbReference type="PROSITE" id="PS00676">
    <property type="entry name" value="SIGMA54_INTERACT_2"/>
    <property type="match status" value="1"/>
</dbReference>
<keyword evidence="3" id="KW-0805">Transcription regulation</keyword>
<dbReference type="Gene3D" id="3.40.50.2300">
    <property type="match status" value="1"/>
</dbReference>
<dbReference type="Proteomes" id="UP000000466">
    <property type="component" value="Chromosome"/>
</dbReference>
<dbReference type="GO" id="GO:0005524">
    <property type="term" value="F:ATP binding"/>
    <property type="evidence" value="ECO:0007669"/>
    <property type="project" value="UniProtKB-KW"/>
</dbReference>
<dbReference type="Pfam" id="PF25601">
    <property type="entry name" value="AAA_lid_14"/>
    <property type="match status" value="1"/>
</dbReference>
<evidence type="ECO:0000256" key="3">
    <source>
        <dbReference type="ARBA" id="ARBA00023015"/>
    </source>
</evidence>
<dbReference type="InterPro" id="IPR058031">
    <property type="entry name" value="AAA_lid_NorR"/>
</dbReference>
<dbReference type="KEGG" id="saga:M5M_08765"/>
<dbReference type="InterPro" id="IPR001789">
    <property type="entry name" value="Sig_transdc_resp-reg_receiver"/>
</dbReference>
<dbReference type="Gene3D" id="1.10.8.60">
    <property type="match status" value="1"/>
</dbReference>
<dbReference type="RefSeq" id="WP_015047107.1">
    <property type="nucleotide sequence ID" value="NC_018868.3"/>
</dbReference>
<dbReference type="HOGENOM" id="CLU_000445_0_6_6"/>
<dbReference type="InterPro" id="IPR011006">
    <property type="entry name" value="CheY-like_superfamily"/>
</dbReference>
<dbReference type="InterPro" id="IPR003593">
    <property type="entry name" value="AAA+_ATPase"/>
</dbReference>
<dbReference type="Gene3D" id="3.40.50.300">
    <property type="entry name" value="P-loop containing nucleotide triphosphate hydrolases"/>
    <property type="match status" value="1"/>
</dbReference>
<dbReference type="Pfam" id="PF00072">
    <property type="entry name" value="Response_reg"/>
    <property type="match status" value="1"/>
</dbReference>
<dbReference type="InterPro" id="IPR002078">
    <property type="entry name" value="Sigma_54_int"/>
</dbReference>
<dbReference type="InterPro" id="IPR025943">
    <property type="entry name" value="Sigma_54_int_dom_ATP-bd_2"/>
</dbReference>
<dbReference type="SUPFAM" id="SSF46689">
    <property type="entry name" value="Homeodomain-like"/>
    <property type="match status" value="1"/>
</dbReference>
<dbReference type="SMART" id="SM00382">
    <property type="entry name" value="AAA"/>
    <property type="match status" value="1"/>
</dbReference>
<dbReference type="GO" id="GO:0006355">
    <property type="term" value="P:regulation of DNA-templated transcription"/>
    <property type="evidence" value="ECO:0007669"/>
    <property type="project" value="InterPro"/>
</dbReference>
<dbReference type="NCBIfam" id="TIGR02915">
    <property type="entry name" value="PEP_resp_reg"/>
    <property type="match status" value="1"/>
</dbReference>
<feature type="domain" description="Sigma-54 factor interaction" evidence="6">
    <location>
        <begin position="147"/>
        <end position="376"/>
    </location>
</feature>
<dbReference type="CDD" id="cd00009">
    <property type="entry name" value="AAA"/>
    <property type="match status" value="1"/>
</dbReference>
<dbReference type="AlphaFoldDB" id="K4KYB5"/>
<evidence type="ECO:0000256" key="1">
    <source>
        <dbReference type="ARBA" id="ARBA00022741"/>
    </source>
</evidence>
<gene>
    <name evidence="8" type="ordered locus">M5M_08765</name>
</gene>
<sequence>MSNDKPTLLVIEDDKGLQSQLRWHFEDYNTVFAENRQDACAALRMHEAPVVIQDLGLPPDADGVDEGMKCVRDLLRLSPNTKIIVMTGKTGHEHAVQAIGLGAYDYYQKPVDPNALDLVVKRAFHIHSLEEENKRLQQRNQQPLEGLITNDEQMLKICRTLEKIAPTNVTCTILGESGTGKEVVARAIHELSPNATKRFVAINCAAVPENLIESELFGYEKGAFTGAAKQTIGKVELANEGTLFLDEIGDMPLNLQAKLLRFLQERVIERVGGRTEIPVDVRVICATNKNLEQMVADGSFREDLYYRISEITVDIPPLRERNGDKVLLARHFKRKFAKEHGQQITDFTADALAAIESHRWPGNVREMENKIKRAVIMADNKMINCDDLGLCGDHNALSLNLRQVRSEAEKSAIVRALCITEDNISAAAKLLGITRPTFYDLIKKHDINIGNAS</sequence>
<dbReference type="PANTHER" id="PTHR32071:SF113">
    <property type="entry name" value="ALGINATE BIOSYNTHESIS TRANSCRIPTIONAL REGULATORY PROTEIN ALGB"/>
    <property type="match status" value="1"/>
</dbReference>
<feature type="modified residue" description="4-aspartylphosphate" evidence="5">
    <location>
        <position position="54"/>
    </location>
</feature>
<evidence type="ECO:0000259" key="6">
    <source>
        <dbReference type="PROSITE" id="PS50045"/>
    </source>
</evidence>
<organism evidence="8 9">
    <name type="scientific">Simiduia agarivorans (strain DSM 21679 / JCM 13881 / BCRC 17597 / SA1)</name>
    <dbReference type="NCBI Taxonomy" id="1117647"/>
    <lineage>
        <taxon>Bacteria</taxon>
        <taxon>Pseudomonadati</taxon>
        <taxon>Pseudomonadota</taxon>
        <taxon>Gammaproteobacteria</taxon>
        <taxon>Cellvibrionales</taxon>
        <taxon>Cellvibrionaceae</taxon>
        <taxon>Simiduia</taxon>
    </lineage>
</organism>
<evidence type="ECO:0000256" key="2">
    <source>
        <dbReference type="ARBA" id="ARBA00022840"/>
    </source>
</evidence>
<dbReference type="PRINTS" id="PR01590">
    <property type="entry name" value="HTHFIS"/>
</dbReference>
<keyword evidence="9" id="KW-1185">Reference proteome</keyword>
<proteinExistence type="predicted"/>
<dbReference type="GO" id="GO:0000160">
    <property type="term" value="P:phosphorelay signal transduction system"/>
    <property type="evidence" value="ECO:0007669"/>
    <property type="project" value="InterPro"/>
</dbReference>
<dbReference type="Pfam" id="PF00158">
    <property type="entry name" value="Sigma54_activat"/>
    <property type="match status" value="1"/>
</dbReference>
<keyword evidence="1" id="KW-0547">Nucleotide-binding</keyword>
<accession>K4KYB5</accession>
<evidence type="ECO:0000313" key="8">
    <source>
        <dbReference type="EMBL" id="AFU98942.1"/>
    </source>
</evidence>
<dbReference type="STRING" id="1117647.M5M_08765"/>
<keyword evidence="4" id="KW-0804">Transcription</keyword>
<feature type="domain" description="Response regulatory" evidence="7">
    <location>
        <begin position="7"/>
        <end position="124"/>
    </location>
</feature>
<keyword evidence="2" id="KW-0067">ATP-binding</keyword>
<dbReference type="InterPro" id="IPR014264">
    <property type="entry name" value="PEP-CTERM_resp_reg"/>
</dbReference>
<name>K4KYB5_SIMAS</name>
<dbReference type="PANTHER" id="PTHR32071">
    <property type="entry name" value="TRANSCRIPTIONAL REGULATORY PROTEIN"/>
    <property type="match status" value="1"/>
</dbReference>